<proteinExistence type="predicted"/>
<reference evidence="2" key="1">
    <citation type="journal article" date="2014" name="Int. J. Syst. Evol. Microbiol.">
        <title>Complete genome sequence of Corynebacterium casei LMG S-19264T (=DSM 44701T), isolated from a smear-ripened cheese.</title>
        <authorList>
            <consortium name="US DOE Joint Genome Institute (JGI-PGF)"/>
            <person name="Walter F."/>
            <person name="Albersmeier A."/>
            <person name="Kalinowski J."/>
            <person name="Ruckert C."/>
        </authorList>
    </citation>
    <scope>NUCLEOTIDE SEQUENCE</scope>
    <source>
        <strain evidence="2">CGMCC 4.7306</strain>
    </source>
</reference>
<name>A0A917S8N9_9ACTN</name>
<comment type="caution">
    <text evidence="2">The sequence shown here is derived from an EMBL/GenBank/DDBJ whole genome shotgun (WGS) entry which is preliminary data.</text>
</comment>
<gene>
    <name evidence="2" type="ORF">GCM10011575_22940</name>
</gene>
<keyword evidence="3" id="KW-1185">Reference proteome</keyword>
<reference evidence="2" key="2">
    <citation type="submission" date="2020-09" db="EMBL/GenBank/DDBJ databases">
        <authorList>
            <person name="Sun Q."/>
            <person name="Zhou Y."/>
        </authorList>
    </citation>
    <scope>NUCLEOTIDE SEQUENCE</scope>
    <source>
        <strain evidence="2">CGMCC 4.7306</strain>
    </source>
</reference>
<sequence length="62" mass="6733">MDRPDRTIEANSDQGWGRRIHPQAPAPGATDGPEEANEADLSTTGNVRLRTAQRYLRSTGGN</sequence>
<evidence type="ECO:0000313" key="2">
    <source>
        <dbReference type="EMBL" id="GGL63945.1"/>
    </source>
</evidence>
<dbReference type="Proteomes" id="UP000613840">
    <property type="component" value="Unassembled WGS sequence"/>
</dbReference>
<accession>A0A917S8N9</accession>
<evidence type="ECO:0000313" key="3">
    <source>
        <dbReference type="Proteomes" id="UP000613840"/>
    </source>
</evidence>
<dbReference type="AlphaFoldDB" id="A0A917S8N9"/>
<evidence type="ECO:0000256" key="1">
    <source>
        <dbReference type="SAM" id="MobiDB-lite"/>
    </source>
</evidence>
<dbReference type="EMBL" id="BMMZ01000005">
    <property type="protein sequence ID" value="GGL63945.1"/>
    <property type="molecule type" value="Genomic_DNA"/>
</dbReference>
<protein>
    <submittedName>
        <fullName evidence="2">Uncharacterized protein</fullName>
    </submittedName>
</protein>
<feature type="region of interest" description="Disordered" evidence="1">
    <location>
        <begin position="1"/>
        <end position="62"/>
    </location>
</feature>
<organism evidence="2 3">
    <name type="scientific">Microlunatus endophyticus</name>
    <dbReference type="NCBI Taxonomy" id="1716077"/>
    <lineage>
        <taxon>Bacteria</taxon>
        <taxon>Bacillati</taxon>
        <taxon>Actinomycetota</taxon>
        <taxon>Actinomycetes</taxon>
        <taxon>Propionibacteriales</taxon>
        <taxon>Propionibacteriaceae</taxon>
        <taxon>Microlunatus</taxon>
    </lineage>
</organism>